<dbReference type="OMA" id="LNIIGCH"/>
<dbReference type="Pfam" id="PF23622">
    <property type="entry name" value="LRR_At1g61320_AtMIF1"/>
    <property type="match status" value="1"/>
</dbReference>
<dbReference type="PROSITE" id="PS50181">
    <property type="entry name" value="FBOX"/>
    <property type="match status" value="1"/>
</dbReference>
<dbReference type="InterPro" id="IPR053781">
    <property type="entry name" value="F-box_AtFBL13-like"/>
</dbReference>
<protein>
    <submittedName>
        <fullName evidence="2">Putative F-box domain, leucine-rich repeat domain, L domain-containing protein</fullName>
    </submittedName>
</protein>
<dbReference type="InterPro" id="IPR036047">
    <property type="entry name" value="F-box-like_dom_sf"/>
</dbReference>
<gene>
    <name evidence="2" type="ORF">RchiOBHm_Chr1g0365841</name>
</gene>
<dbReference type="EMBL" id="PDCK01000039">
    <property type="protein sequence ID" value="PRQ59044.1"/>
    <property type="molecule type" value="Genomic_DNA"/>
</dbReference>
<feature type="domain" description="F-box" evidence="1">
    <location>
        <begin position="5"/>
        <end position="41"/>
    </location>
</feature>
<dbReference type="PANTHER" id="PTHR34145">
    <property type="entry name" value="OS02G0105600 PROTEIN"/>
    <property type="match status" value="1"/>
</dbReference>
<dbReference type="Gene3D" id="3.80.10.10">
    <property type="entry name" value="Ribonuclease Inhibitor"/>
    <property type="match status" value="1"/>
</dbReference>
<reference evidence="2 3" key="1">
    <citation type="journal article" date="2018" name="Nat. Genet.">
        <title>The Rosa genome provides new insights in the design of modern roses.</title>
        <authorList>
            <person name="Bendahmane M."/>
        </authorList>
    </citation>
    <scope>NUCLEOTIDE SEQUENCE [LARGE SCALE GENOMIC DNA]</scope>
    <source>
        <strain evidence="3">cv. Old Blush</strain>
    </source>
</reference>
<keyword evidence="3" id="KW-1185">Reference proteome</keyword>
<dbReference type="InterPro" id="IPR053772">
    <property type="entry name" value="At1g61320/At1g61330-like"/>
</dbReference>
<name>A0A2P6SK38_ROSCH</name>
<proteinExistence type="predicted"/>
<dbReference type="InterPro" id="IPR001810">
    <property type="entry name" value="F-box_dom"/>
</dbReference>
<dbReference type="AlphaFoldDB" id="A0A2P6SK38"/>
<dbReference type="CDD" id="cd22160">
    <property type="entry name" value="F-box_AtFBL13-like"/>
    <property type="match status" value="1"/>
</dbReference>
<organism evidence="2 3">
    <name type="scientific">Rosa chinensis</name>
    <name type="common">China rose</name>
    <dbReference type="NCBI Taxonomy" id="74649"/>
    <lineage>
        <taxon>Eukaryota</taxon>
        <taxon>Viridiplantae</taxon>
        <taxon>Streptophyta</taxon>
        <taxon>Embryophyta</taxon>
        <taxon>Tracheophyta</taxon>
        <taxon>Spermatophyta</taxon>
        <taxon>Magnoliopsida</taxon>
        <taxon>eudicotyledons</taxon>
        <taxon>Gunneridae</taxon>
        <taxon>Pentapetalae</taxon>
        <taxon>rosids</taxon>
        <taxon>fabids</taxon>
        <taxon>Rosales</taxon>
        <taxon>Rosaceae</taxon>
        <taxon>Rosoideae</taxon>
        <taxon>Rosoideae incertae sedis</taxon>
        <taxon>Rosa</taxon>
    </lineage>
</organism>
<dbReference type="InterPro" id="IPR032675">
    <property type="entry name" value="LRR_dom_sf"/>
</dbReference>
<dbReference type="PANTHER" id="PTHR34145:SF53">
    <property type="entry name" value="LEUCINE-RICH REPEAT DOMAIN SUPERFAMILY"/>
    <property type="match status" value="1"/>
</dbReference>
<dbReference type="SUPFAM" id="SSF81383">
    <property type="entry name" value="F-box domain"/>
    <property type="match status" value="1"/>
</dbReference>
<dbReference type="Pfam" id="PF00646">
    <property type="entry name" value="F-box"/>
    <property type="match status" value="1"/>
</dbReference>
<sequence>MEEKRDLFGRLPNDIICHIISFLPSESALETSLISSRWRGLWNTALVQHVAIDEVPDAVAEFLSHFDKLDPLRHPRRLKLYFGEGSDVLLATIAANDKLHLDFSIGKKEEEYPPRHFDLQLQLKCDQNVQNLIAHPQPCASTFSVKTLYLKSVTNVVNEAISSMFSSLEFLEHLKIIECDGLQSLHIESSPKLLSLSIFDCHHLKSLHLRTSKLRSFHYRGFLPRIWPEHHFNLADAMLDFRLGPGYTSFSSSDFDPMLLTLKNAQVLKLCRWSFQALIWPLISPLQANFMFYKVKELWWIDKEEESYDSDALISFLKLCPVLERLFVTVCSSFELFSFLQHCCQINFISSSLRSFFFLNLFNDVQNDPESYCITSTAPTSKIVKSHTKLGDLKVIKAQLVELGI</sequence>
<evidence type="ECO:0000259" key="1">
    <source>
        <dbReference type="PROSITE" id="PS50181"/>
    </source>
</evidence>
<dbReference type="InterPro" id="IPR055357">
    <property type="entry name" value="LRR_At1g61320_AtMIF1"/>
</dbReference>
<comment type="caution">
    <text evidence="2">The sequence shown here is derived from an EMBL/GenBank/DDBJ whole genome shotgun (WGS) entry which is preliminary data.</text>
</comment>
<evidence type="ECO:0000313" key="2">
    <source>
        <dbReference type="EMBL" id="PRQ59044.1"/>
    </source>
</evidence>
<evidence type="ECO:0000313" key="3">
    <source>
        <dbReference type="Proteomes" id="UP000238479"/>
    </source>
</evidence>
<accession>A0A2P6SK38</accession>
<dbReference type="Gramene" id="PRQ59044">
    <property type="protein sequence ID" value="PRQ59044"/>
    <property type="gene ID" value="RchiOBHm_Chr1g0365841"/>
</dbReference>
<dbReference type="Proteomes" id="UP000238479">
    <property type="component" value="Chromosome 1"/>
</dbReference>
<dbReference type="Gene3D" id="1.20.1280.50">
    <property type="match status" value="1"/>
</dbReference>